<sequence length="251" mass="28177">RNVARKFDEEITYAGVSPRDDQVPPLEEYVNDEKALVNPPPLTNENIRATLFQIAQSITTEAQAVTTQAQTITTQANREVVPRAQQHVATMASHLMDFTRMNPPYFYGSKVVKERTGDFGSDQEGFLDLFFPREKRESKVVDLINLLQGCVEKDRTKTSLSPKPLTNRMFRWSRKGTSMGNRRLGLSLRSSLKMNTVRTPSRRVEDIDVHEEIPPQVKKFPQGDQGDLVPIGGQGNDVPVVPPELSNSDIG</sequence>
<organism evidence="2">
    <name type="scientific">Solanum chilense</name>
    <name type="common">Tomato</name>
    <name type="synonym">Lycopersicon chilense</name>
    <dbReference type="NCBI Taxonomy" id="4083"/>
    <lineage>
        <taxon>Eukaryota</taxon>
        <taxon>Viridiplantae</taxon>
        <taxon>Streptophyta</taxon>
        <taxon>Embryophyta</taxon>
        <taxon>Tracheophyta</taxon>
        <taxon>Spermatophyta</taxon>
        <taxon>Magnoliopsida</taxon>
        <taxon>eudicotyledons</taxon>
        <taxon>Gunneridae</taxon>
        <taxon>Pentapetalae</taxon>
        <taxon>asterids</taxon>
        <taxon>lamiids</taxon>
        <taxon>Solanales</taxon>
        <taxon>Solanaceae</taxon>
        <taxon>Solanoideae</taxon>
        <taxon>Solaneae</taxon>
        <taxon>Solanum</taxon>
        <taxon>Solanum subgen. Lycopersicon</taxon>
    </lineage>
</organism>
<dbReference type="EMBL" id="RXGB01001623">
    <property type="protein sequence ID" value="TMW98144.1"/>
    <property type="molecule type" value="Genomic_DNA"/>
</dbReference>
<proteinExistence type="predicted"/>
<name>A0A6N2BT93_SOLCI</name>
<feature type="region of interest" description="Disordered" evidence="1">
    <location>
        <begin position="210"/>
        <end position="251"/>
    </location>
</feature>
<protein>
    <submittedName>
        <fullName evidence="2">Uncharacterized protein</fullName>
    </submittedName>
</protein>
<evidence type="ECO:0000313" key="2">
    <source>
        <dbReference type="EMBL" id="TMW98144.1"/>
    </source>
</evidence>
<feature type="non-terminal residue" evidence="2">
    <location>
        <position position="1"/>
    </location>
</feature>
<comment type="caution">
    <text evidence="2">The sequence shown here is derived from an EMBL/GenBank/DDBJ whole genome shotgun (WGS) entry which is preliminary data.</text>
</comment>
<evidence type="ECO:0000256" key="1">
    <source>
        <dbReference type="SAM" id="MobiDB-lite"/>
    </source>
</evidence>
<reference evidence="2" key="1">
    <citation type="submission" date="2019-05" db="EMBL/GenBank/DDBJ databases">
        <title>The de novo reference genome and transcriptome assemblies of the wild tomato species Solanum chilense.</title>
        <authorList>
            <person name="Stam R."/>
            <person name="Nosenko T."/>
            <person name="Hoerger A.C."/>
            <person name="Stephan W."/>
            <person name="Seidel M.A."/>
            <person name="Kuhn J.M.M."/>
            <person name="Haberer G."/>
            <person name="Tellier A."/>
        </authorList>
    </citation>
    <scope>NUCLEOTIDE SEQUENCE</scope>
    <source>
        <tissue evidence="2">Mature leaves</tissue>
    </source>
</reference>
<dbReference type="AlphaFoldDB" id="A0A6N2BT93"/>
<accession>A0A6N2BT93</accession>
<gene>
    <name evidence="2" type="ORF">EJD97_004444</name>
</gene>